<organism evidence="17 18">
    <name type="scientific">Agarivorans albus MKT 106</name>
    <dbReference type="NCBI Taxonomy" id="1331007"/>
    <lineage>
        <taxon>Bacteria</taxon>
        <taxon>Pseudomonadati</taxon>
        <taxon>Pseudomonadota</taxon>
        <taxon>Gammaproteobacteria</taxon>
        <taxon>Alteromonadales</taxon>
        <taxon>Alteromonadaceae</taxon>
        <taxon>Agarivorans</taxon>
    </lineage>
</organism>
<dbReference type="PIRSF" id="PIRSF006135">
    <property type="entry name" value="CobU"/>
    <property type="match status" value="1"/>
</dbReference>
<gene>
    <name evidence="17" type="ORF">AALB_2710</name>
</gene>
<comment type="function">
    <text evidence="4 14">Catalyzes ATP-dependent phosphorylation of adenosylcobinamide and addition of GMP to adenosylcobinamide phosphate.</text>
</comment>
<proteinExistence type="inferred from homology"/>
<keyword evidence="9 14" id="KW-0808">Transferase</keyword>
<feature type="binding site" evidence="16">
    <location>
        <position position="86"/>
    </location>
    <ligand>
        <name>GTP</name>
        <dbReference type="ChEBI" id="CHEBI:37565"/>
    </ligand>
</feature>
<evidence type="ECO:0000256" key="11">
    <source>
        <dbReference type="ARBA" id="ARBA00022777"/>
    </source>
</evidence>
<feature type="binding site" evidence="16">
    <location>
        <begin position="33"/>
        <end position="35"/>
    </location>
    <ligand>
        <name>GTP</name>
        <dbReference type="ChEBI" id="CHEBI:37565"/>
    </ligand>
</feature>
<dbReference type="GO" id="GO:0008820">
    <property type="term" value="F:cobinamide phosphate guanylyltransferase activity"/>
    <property type="evidence" value="ECO:0007669"/>
    <property type="project" value="UniProtKB-UniRule"/>
</dbReference>
<dbReference type="GO" id="GO:0043752">
    <property type="term" value="F:adenosylcobinamide kinase activity"/>
    <property type="evidence" value="ECO:0007669"/>
    <property type="project" value="UniProtKB-EC"/>
</dbReference>
<evidence type="ECO:0000256" key="8">
    <source>
        <dbReference type="ARBA" id="ARBA00022573"/>
    </source>
</evidence>
<evidence type="ECO:0000256" key="7">
    <source>
        <dbReference type="ARBA" id="ARBA00007490"/>
    </source>
</evidence>
<evidence type="ECO:0000256" key="1">
    <source>
        <dbReference type="ARBA" id="ARBA00000312"/>
    </source>
</evidence>
<dbReference type="CDD" id="cd00544">
    <property type="entry name" value="CobU"/>
    <property type="match status" value="1"/>
</dbReference>
<dbReference type="EC" id="2.7.1.156" evidence="14"/>
<keyword evidence="18" id="KW-1185">Reference proteome</keyword>
<dbReference type="AlphaFoldDB" id="R9PMU1"/>
<dbReference type="STRING" id="1331007.AALB_2710"/>
<dbReference type="SUPFAM" id="SSF52540">
    <property type="entry name" value="P-loop containing nucleoside triphosphate hydrolases"/>
    <property type="match status" value="1"/>
</dbReference>
<keyword evidence="12 14" id="KW-0067">ATP-binding</keyword>
<comment type="pathway">
    <text evidence="6 14">Cofactor biosynthesis; adenosylcobalamin biosynthesis; adenosylcobalamin from cob(II)yrinate a,c-diamide: step 5/7.</text>
</comment>
<evidence type="ECO:0000256" key="3">
    <source>
        <dbReference type="ARBA" id="ARBA00001522"/>
    </source>
</evidence>
<evidence type="ECO:0000256" key="10">
    <source>
        <dbReference type="ARBA" id="ARBA00022741"/>
    </source>
</evidence>
<comment type="pathway">
    <text evidence="5 14">Cofactor biosynthesis; adenosylcobalamin biosynthesis; adenosylcobalamin from cob(II)yrinate a,c-diamide: step 6/7.</text>
</comment>
<evidence type="ECO:0000256" key="6">
    <source>
        <dbReference type="ARBA" id="ARBA00005159"/>
    </source>
</evidence>
<evidence type="ECO:0000256" key="5">
    <source>
        <dbReference type="ARBA" id="ARBA00004692"/>
    </source>
</evidence>
<evidence type="ECO:0000313" key="17">
    <source>
        <dbReference type="EMBL" id="GAD02630.1"/>
    </source>
</evidence>
<comment type="caution">
    <text evidence="17">The sequence shown here is derived from an EMBL/GenBank/DDBJ whole genome shotgun (WGS) entry which is preliminary data.</text>
</comment>
<comment type="catalytic activity">
    <reaction evidence="2 14">
        <text>adenosylcob(III)inamide phosphate + GTP + H(+) = adenosylcob(III)inamide-GDP + diphosphate</text>
        <dbReference type="Rhea" id="RHEA:22712"/>
        <dbReference type="ChEBI" id="CHEBI:15378"/>
        <dbReference type="ChEBI" id="CHEBI:33019"/>
        <dbReference type="ChEBI" id="CHEBI:37565"/>
        <dbReference type="ChEBI" id="CHEBI:58502"/>
        <dbReference type="ChEBI" id="CHEBI:60487"/>
        <dbReference type="EC" id="2.7.7.62"/>
    </reaction>
</comment>
<evidence type="ECO:0000313" key="18">
    <source>
        <dbReference type="Proteomes" id="UP000014461"/>
    </source>
</evidence>
<evidence type="ECO:0000256" key="14">
    <source>
        <dbReference type="PIRNR" id="PIRNR006135"/>
    </source>
</evidence>
<dbReference type="Pfam" id="PF02283">
    <property type="entry name" value="CobU"/>
    <property type="match status" value="1"/>
</dbReference>
<keyword evidence="11 14" id="KW-0418">Kinase</keyword>
<evidence type="ECO:0000256" key="13">
    <source>
        <dbReference type="ARBA" id="ARBA00023134"/>
    </source>
</evidence>
<evidence type="ECO:0000256" key="12">
    <source>
        <dbReference type="ARBA" id="ARBA00022840"/>
    </source>
</evidence>
<dbReference type="EC" id="2.7.7.62" evidence="14"/>
<dbReference type="PANTHER" id="PTHR34848:SF1">
    <property type="entry name" value="BIFUNCTIONAL ADENOSYLCOBALAMIN BIOSYNTHESIS PROTEIN COBU"/>
    <property type="match status" value="1"/>
</dbReference>
<dbReference type="PANTHER" id="PTHR34848">
    <property type="match status" value="1"/>
</dbReference>
<keyword evidence="10 14" id="KW-0547">Nucleotide-binding</keyword>
<dbReference type="EMBL" id="BARX01000018">
    <property type="protein sequence ID" value="GAD02630.1"/>
    <property type="molecule type" value="Genomic_DNA"/>
</dbReference>
<accession>R9PMU1</accession>
<dbReference type="InterPro" id="IPR027417">
    <property type="entry name" value="P-loop_NTPase"/>
</dbReference>
<dbReference type="Proteomes" id="UP000014461">
    <property type="component" value="Unassembled WGS sequence"/>
</dbReference>
<reference evidence="17" key="1">
    <citation type="journal article" date="2013" name="Genome Announc.">
        <title>Draft Genome Sequence of Agarivorans albus Strain MKT 106T, an Agarolytic Marine Bacterium.</title>
        <authorList>
            <person name="Yasuike M."/>
            <person name="Nakamura Y."/>
            <person name="Kai W."/>
            <person name="Fujiwara A."/>
            <person name="Fukui Y."/>
            <person name="Satomi M."/>
            <person name="Sano M."/>
        </authorList>
    </citation>
    <scope>NUCLEOTIDE SEQUENCE [LARGE SCALE GENOMIC DNA]</scope>
</reference>
<dbReference type="GO" id="GO:0009236">
    <property type="term" value="P:cobalamin biosynthetic process"/>
    <property type="evidence" value="ECO:0007669"/>
    <property type="project" value="UniProtKB-UniRule"/>
</dbReference>
<dbReference type="OrthoDB" id="9788370at2"/>
<keyword evidence="13 14" id="KW-0342">GTP-binding</keyword>
<feature type="binding site" evidence="16">
    <location>
        <position position="61"/>
    </location>
    <ligand>
        <name>GTP</name>
        <dbReference type="ChEBI" id="CHEBI:37565"/>
    </ligand>
</feature>
<comment type="catalytic activity">
    <reaction evidence="1 14">
        <text>adenosylcob(III)inamide + ATP = adenosylcob(III)inamide phosphate + ADP + H(+)</text>
        <dbReference type="Rhea" id="RHEA:15769"/>
        <dbReference type="ChEBI" id="CHEBI:2480"/>
        <dbReference type="ChEBI" id="CHEBI:15378"/>
        <dbReference type="ChEBI" id="CHEBI:30616"/>
        <dbReference type="ChEBI" id="CHEBI:58502"/>
        <dbReference type="ChEBI" id="CHEBI:456216"/>
        <dbReference type="EC" id="2.7.1.156"/>
    </reaction>
</comment>
<evidence type="ECO:0000256" key="4">
    <source>
        <dbReference type="ARBA" id="ARBA00003889"/>
    </source>
</evidence>
<protein>
    <recommendedName>
        <fullName evidence="14">Bifunctional adenosylcobalamin biosynthesis protein</fullName>
        <ecNumber evidence="14">2.7.1.156</ecNumber>
        <ecNumber evidence="14">2.7.7.62</ecNumber>
    </recommendedName>
</protein>
<feature type="binding site" evidence="16">
    <location>
        <begin position="50"/>
        <end position="53"/>
    </location>
    <ligand>
        <name>GTP</name>
        <dbReference type="ChEBI" id="CHEBI:37565"/>
    </ligand>
</feature>
<dbReference type="GO" id="GO:0005524">
    <property type="term" value="F:ATP binding"/>
    <property type="evidence" value="ECO:0007669"/>
    <property type="project" value="UniProtKB-UniRule"/>
</dbReference>
<dbReference type="Gene3D" id="3.40.50.300">
    <property type="entry name" value="P-loop containing nucleotide triphosphate hydrolases"/>
    <property type="match status" value="1"/>
</dbReference>
<evidence type="ECO:0000256" key="16">
    <source>
        <dbReference type="PIRSR" id="PIRSR006135-2"/>
    </source>
</evidence>
<comment type="catalytic activity">
    <reaction evidence="3">
        <text>adenosylcob(III)inamide + GTP = adenosylcob(III)inamide phosphate + GDP + H(+)</text>
        <dbReference type="Rhea" id="RHEA:15765"/>
        <dbReference type="ChEBI" id="CHEBI:2480"/>
        <dbReference type="ChEBI" id="CHEBI:15378"/>
        <dbReference type="ChEBI" id="CHEBI:37565"/>
        <dbReference type="ChEBI" id="CHEBI:58189"/>
        <dbReference type="ChEBI" id="CHEBI:58502"/>
        <dbReference type="EC" id="2.7.1.156"/>
    </reaction>
</comment>
<dbReference type="RefSeq" id="WP_016402397.1">
    <property type="nucleotide sequence ID" value="NZ_BARX01000018.1"/>
</dbReference>
<keyword evidence="17" id="KW-0548">Nucleotidyltransferase</keyword>
<dbReference type="GO" id="GO:0005525">
    <property type="term" value="F:GTP binding"/>
    <property type="evidence" value="ECO:0007669"/>
    <property type="project" value="UniProtKB-UniRule"/>
</dbReference>
<name>R9PMU1_AGAAL</name>
<dbReference type="InterPro" id="IPR003203">
    <property type="entry name" value="CobU/CobP"/>
</dbReference>
<dbReference type="NCBIfam" id="NF004469">
    <property type="entry name" value="PRK05800.1"/>
    <property type="match status" value="1"/>
</dbReference>
<feature type="binding site" evidence="16">
    <location>
        <begin position="7"/>
        <end position="14"/>
    </location>
    <ligand>
        <name>GTP</name>
        <dbReference type="ChEBI" id="CHEBI:37565"/>
    </ligand>
</feature>
<evidence type="ECO:0000256" key="15">
    <source>
        <dbReference type="PIRSR" id="PIRSR006135-1"/>
    </source>
</evidence>
<dbReference type="UniPathway" id="UPA00148">
    <property type="reaction ID" value="UER00236"/>
</dbReference>
<evidence type="ECO:0000256" key="9">
    <source>
        <dbReference type="ARBA" id="ARBA00022679"/>
    </source>
</evidence>
<keyword evidence="8 14" id="KW-0169">Cobalamin biosynthesis</keyword>
<sequence>MISLVLGGIRSGKSAWAEQQFKSNSELKPVYIATAKASDEEMSQRIAHHRSLRKASFETHELDYSKEVLSLVVLRYAAKKQPILVECMSTWLGWWLCTNKSVDQQLLDIQQQSAALLASLDELDSDVVIVSNEVGLGLVSDNAMGRRFADELGRLNQALAAKADKVVFVSAGLPLVLKE</sequence>
<feature type="active site" description="GMP-histidine intermediate" evidence="15">
    <location>
        <position position="49"/>
    </location>
</feature>
<evidence type="ECO:0000256" key="2">
    <source>
        <dbReference type="ARBA" id="ARBA00000711"/>
    </source>
</evidence>
<comment type="similarity">
    <text evidence="7 14">Belongs to the CobU/CobP family.</text>
</comment>